<comment type="caution">
    <text evidence="1">The sequence shown here is derived from an EMBL/GenBank/DDBJ whole genome shotgun (WGS) entry which is preliminary data.</text>
</comment>
<proteinExistence type="predicted"/>
<name>A0A432VXQ8_9GAMM</name>
<dbReference type="Proteomes" id="UP000288212">
    <property type="component" value="Unassembled WGS sequence"/>
</dbReference>
<gene>
    <name evidence="1" type="ORF">CWE06_01140</name>
</gene>
<dbReference type="OrthoDB" id="9798130at2"/>
<reference evidence="1 2" key="1">
    <citation type="journal article" date="2011" name="Front. Microbiol.">
        <title>Genomic signatures of strain selection and enhancement in Bacillus atrophaeus var. globigii, a historical biowarfare simulant.</title>
        <authorList>
            <person name="Gibbons H.S."/>
            <person name="Broomall S.M."/>
            <person name="McNew L.A."/>
            <person name="Daligault H."/>
            <person name="Chapman C."/>
            <person name="Bruce D."/>
            <person name="Karavis M."/>
            <person name="Krepps M."/>
            <person name="McGregor P.A."/>
            <person name="Hong C."/>
            <person name="Park K.H."/>
            <person name="Akmal A."/>
            <person name="Feldman A."/>
            <person name="Lin J.S."/>
            <person name="Chang W.E."/>
            <person name="Higgs B.W."/>
            <person name="Demirev P."/>
            <person name="Lindquist J."/>
            <person name="Liem A."/>
            <person name="Fochler E."/>
            <person name="Read T.D."/>
            <person name="Tapia R."/>
            <person name="Johnson S."/>
            <person name="Bishop-Lilly K.A."/>
            <person name="Detter C."/>
            <person name="Han C."/>
            <person name="Sozhamannan S."/>
            <person name="Rosenzweig C.N."/>
            <person name="Skowronski E.W."/>
        </authorList>
    </citation>
    <scope>NUCLEOTIDE SEQUENCE [LARGE SCALE GENOMIC DNA]</scope>
    <source>
        <strain evidence="1 2">AK5</strain>
    </source>
</reference>
<dbReference type="InterPro" id="IPR008309">
    <property type="entry name" value="YdbL"/>
</dbReference>
<evidence type="ECO:0000313" key="2">
    <source>
        <dbReference type="Proteomes" id="UP000288212"/>
    </source>
</evidence>
<evidence type="ECO:0000313" key="1">
    <source>
        <dbReference type="EMBL" id="RUO21493.1"/>
    </source>
</evidence>
<dbReference type="Pfam" id="PF07027">
    <property type="entry name" value="DUF1318"/>
    <property type="match status" value="1"/>
</dbReference>
<sequence>MSLNTVLRTALFSVVLLSIGFTTSAVLSQPVYAQANNMTLQQAMSALPDAKRDGLVGETETGYLGAVNEESDARIEQIVRLINSARRAEYTSIAQRNNIAVAEVEVLAGQRAIDRTPPGQYVHVNGRWLRKP</sequence>
<keyword evidence="2" id="KW-1185">Reference proteome</keyword>
<protein>
    <submittedName>
        <fullName evidence="1">DUF1318 domain-containing protein</fullName>
    </submittedName>
</protein>
<accession>A0A432VXQ8</accession>
<dbReference type="EMBL" id="PIPI01000001">
    <property type="protein sequence ID" value="RUO21493.1"/>
    <property type="molecule type" value="Genomic_DNA"/>
</dbReference>
<dbReference type="RefSeq" id="WP_126790472.1">
    <property type="nucleotide sequence ID" value="NZ_PIPI01000001.1"/>
</dbReference>
<organism evidence="1 2">
    <name type="scientific">Aliidiomarina haloalkalitolerans</name>
    <dbReference type="NCBI Taxonomy" id="859059"/>
    <lineage>
        <taxon>Bacteria</taxon>
        <taxon>Pseudomonadati</taxon>
        <taxon>Pseudomonadota</taxon>
        <taxon>Gammaproteobacteria</taxon>
        <taxon>Alteromonadales</taxon>
        <taxon>Idiomarinaceae</taxon>
        <taxon>Aliidiomarina</taxon>
    </lineage>
</organism>
<dbReference type="AlphaFoldDB" id="A0A432VXQ8"/>